<gene>
    <name evidence="2" type="ORF">Tco_1114670</name>
</gene>
<accession>A0ABQ5IVS0</accession>
<dbReference type="Proteomes" id="UP001151760">
    <property type="component" value="Unassembled WGS sequence"/>
</dbReference>
<comment type="caution">
    <text evidence="2">The sequence shown here is derived from an EMBL/GenBank/DDBJ whole genome shotgun (WGS) entry which is preliminary data.</text>
</comment>
<feature type="region of interest" description="Disordered" evidence="1">
    <location>
        <begin position="241"/>
        <end position="300"/>
    </location>
</feature>
<evidence type="ECO:0000256" key="1">
    <source>
        <dbReference type="SAM" id="MobiDB-lite"/>
    </source>
</evidence>
<reference evidence="2" key="2">
    <citation type="submission" date="2022-01" db="EMBL/GenBank/DDBJ databases">
        <authorList>
            <person name="Yamashiro T."/>
            <person name="Shiraishi A."/>
            <person name="Satake H."/>
            <person name="Nakayama K."/>
        </authorList>
    </citation>
    <scope>NUCLEOTIDE SEQUENCE</scope>
</reference>
<sequence>MDGFGVGSAQPAHLVLFGPIRVRLVFVRPNKGALVLLVRHQGGIGPQQEALIVGTAVSAPLGLGYGALRHREFALEEDDVYNTFEVGQGFGSAPESERPERVSVLRQPTLTTWIDPEDGCKVIRTLASVEIEIVLILGLPCCLSSCSVRCLESMSTLVFVDPESSTQANRAQSSRSEPFEDPIDTETPELTLTIAPPIPLFESTPPVLVPILRRTAPMAVRAPPAMSSGLSASMTEVAAMSESLVEDDEEDNDEEDEEIEKSMDSDSVPDMDDESYGLDDGSYGLDDKSHGMDDEGRGLDDEGHNIESDGLGLGYGALRHRELALEEDDVYNTFEVGQGFGSAPESERPERVSVLRQPTLTTWIDRTRTLESSRVAGGLIHDHAVRLEGATPALESSSREEEGHSNLWKRMEDQVVILESWTGQTDAQRAALWHAINDVLGENQDLRLQLAEERRTRLELAEVVDGMRRGQEPRGGAYGI</sequence>
<feature type="compositionally biased region" description="Acidic residues" evidence="1">
    <location>
        <begin position="244"/>
        <end position="259"/>
    </location>
</feature>
<organism evidence="2 3">
    <name type="scientific">Tanacetum coccineum</name>
    <dbReference type="NCBI Taxonomy" id="301880"/>
    <lineage>
        <taxon>Eukaryota</taxon>
        <taxon>Viridiplantae</taxon>
        <taxon>Streptophyta</taxon>
        <taxon>Embryophyta</taxon>
        <taxon>Tracheophyta</taxon>
        <taxon>Spermatophyta</taxon>
        <taxon>Magnoliopsida</taxon>
        <taxon>eudicotyledons</taxon>
        <taxon>Gunneridae</taxon>
        <taxon>Pentapetalae</taxon>
        <taxon>asterids</taxon>
        <taxon>campanulids</taxon>
        <taxon>Asterales</taxon>
        <taxon>Asteraceae</taxon>
        <taxon>Asteroideae</taxon>
        <taxon>Anthemideae</taxon>
        <taxon>Anthemidinae</taxon>
        <taxon>Tanacetum</taxon>
    </lineage>
</organism>
<feature type="compositionally biased region" description="Basic and acidic residues" evidence="1">
    <location>
        <begin position="285"/>
        <end position="300"/>
    </location>
</feature>
<feature type="compositionally biased region" description="Polar residues" evidence="1">
    <location>
        <begin position="163"/>
        <end position="176"/>
    </location>
</feature>
<proteinExistence type="predicted"/>
<name>A0ABQ5IVS0_9ASTR</name>
<reference evidence="2" key="1">
    <citation type="journal article" date="2022" name="Int. J. Mol. Sci.">
        <title>Draft Genome of Tanacetum Coccineum: Genomic Comparison of Closely Related Tanacetum-Family Plants.</title>
        <authorList>
            <person name="Yamashiro T."/>
            <person name="Shiraishi A."/>
            <person name="Nakayama K."/>
            <person name="Satake H."/>
        </authorList>
    </citation>
    <scope>NUCLEOTIDE SEQUENCE</scope>
</reference>
<feature type="compositionally biased region" description="Acidic residues" evidence="1">
    <location>
        <begin position="267"/>
        <end position="277"/>
    </location>
</feature>
<dbReference type="EMBL" id="BQNB010021238">
    <property type="protein sequence ID" value="GJU04332.1"/>
    <property type="molecule type" value="Genomic_DNA"/>
</dbReference>
<evidence type="ECO:0000313" key="3">
    <source>
        <dbReference type="Proteomes" id="UP001151760"/>
    </source>
</evidence>
<keyword evidence="3" id="KW-1185">Reference proteome</keyword>
<evidence type="ECO:0000313" key="2">
    <source>
        <dbReference type="EMBL" id="GJU04332.1"/>
    </source>
</evidence>
<feature type="region of interest" description="Disordered" evidence="1">
    <location>
        <begin position="162"/>
        <end position="184"/>
    </location>
</feature>
<protein>
    <submittedName>
        <fullName evidence="2">Uncharacterized protein</fullName>
    </submittedName>
</protein>